<dbReference type="GeneID" id="98178164"/>
<protein>
    <recommendedName>
        <fullName evidence="1">protein-ribulosamine 3-kinase</fullName>
        <ecNumber evidence="1">2.7.1.172</ecNumber>
    </recommendedName>
</protein>
<dbReference type="RefSeq" id="XP_070918942.1">
    <property type="nucleotide sequence ID" value="XM_071062841.1"/>
</dbReference>
<gene>
    <name evidence="3" type="ORF">MFIFM68171_07421</name>
</gene>
<dbReference type="InterPro" id="IPR016477">
    <property type="entry name" value="Fructo-/Ketosamine-3-kinase"/>
</dbReference>
<evidence type="ECO:0000313" key="4">
    <source>
        <dbReference type="Proteomes" id="UP001628179"/>
    </source>
</evidence>
<dbReference type="PANTHER" id="PTHR12149:SF8">
    <property type="entry name" value="PROTEIN-RIBULOSAMINE 3-KINASE"/>
    <property type="match status" value="1"/>
</dbReference>
<dbReference type="EC" id="2.7.1.172" evidence="1"/>
<organism evidence="3 4">
    <name type="scientific">Madurella fahalii</name>
    <dbReference type="NCBI Taxonomy" id="1157608"/>
    <lineage>
        <taxon>Eukaryota</taxon>
        <taxon>Fungi</taxon>
        <taxon>Dikarya</taxon>
        <taxon>Ascomycota</taxon>
        <taxon>Pezizomycotina</taxon>
        <taxon>Sordariomycetes</taxon>
        <taxon>Sordariomycetidae</taxon>
        <taxon>Sordariales</taxon>
        <taxon>Sordariales incertae sedis</taxon>
        <taxon>Madurella</taxon>
    </lineage>
</organism>
<comment type="caution">
    <text evidence="3">The sequence shown here is derived from an EMBL/GenBank/DDBJ whole genome shotgun (WGS) entry which is preliminary data.</text>
</comment>
<name>A0ABQ0GHI4_9PEZI</name>
<dbReference type="PANTHER" id="PTHR12149">
    <property type="entry name" value="FRUCTOSAMINE 3 KINASE-RELATED PROTEIN"/>
    <property type="match status" value="1"/>
</dbReference>
<evidence type="ECO:0000256" key="1">
    <source>
        <dbReference type="ARBA" id="ARBA00011961"/>
    </source>
</evidence>
<evidence type="ECO:0000256" key="2">
    <source>
        <dbReference type="ARBA" id="ARBA00048655"/>
    </source>
</evidence>
<dbReference type="InterPro" id="IPR011009">
    <property type="entry name" value="Kinase-like_dom_sf"/>
</dbReference>
<dbReference type="SUPFAM" id="SSF56112">
    <property type="entry name" value="Protein kinase-like (PK-like)"/>
    <property type="match status" value="1"/>
</dbReference>
<dbReference type="GO" id="GO:0016301">
    <property type="term" value="F:kinase activity"/>
    <property type="evidence" value="ECO:0007669"/>
    <property type="project" value="UniProtKB-KW"/>
</dbReference>
<accession>A0ABQ0GHI4</accession>
<dbReference type="Proteomes" id="UP001628179">
    <property type="component" value="Unassembled WGS sequence"/>
</dbReference>
<reference evidence="3 4" key="1">
    <citation type="submission" date="2024-09" db="EMBL/GenBank/DDBJ databases">
        <title>Itraconazole resistance in Madurella fahalii resulting from another homologue of gene encoding cytochrome P450 14-alpha sterol demethylase (CYP51).</title>
        <authorList>
            <person name="Yoshioka I."/>
            <person name="Fahal A.H."/>
            <person name="Kaneko S."/>
            <person name="Yaguchi T."/>
        </authorList>
    </citation>
    <scope>NUCLEOTIDE SEQUENCE [LARGE SCALE GENOMIC DNA]</scope>
    <source>
        <strain evidence="3 4">IFM 68171</strain>
    </source>
</reference>
<keyword evidence="3" id="KW-0418">Kinase</keyword>
<proteinExistence type="predicted"/>
<evidence type="ECO:0000313" key="3">
    <source>
        <dbReference type="EMBL" id="GAB1317211.1"/>
    </source>
</evidence>
<dbReference type="EMBL" id="BAAFSV010000004">
    <property type="protein sequence ID" value="GAB1317211.1"/>
    <property type="molecule type" value="Genomic_DNA"/>
</dbReference>
<keyword evidence="3" id="KW-0808">Transferase</keyword>
<sequence length="347" mass="39631">MEDYFDGQSNAKVHNGPFELDENVKKRNLDLPAGSKVISSRGHGASNWNNLARIDAEADGRPTSYFLKVSDGPKGLGMIEGEYESMHLIHKTVPAFAPQPLAWGTCTDQNLHFLLFSFHELRKGLPSIDRLTHAVAQLHTLSAKTAPFLEDKRKKFGFHITTYNGTLPQDNAWTESWEDFYTRGMKRMLQLEKEARGPSEELDEISGPFLEKVIPRLLRPLETGGRSIQPVLIHGDLWIGNVSTREDTGEPMMFDASAFWGHNEYELSTMRPLDNNWGRECLASYHRRVPKSEPRGDWDARNALYATRTYVHDSALYPEVPKFRQKLIEEMRKLVDQFGNDHMEVSE</sequence>
<keyword evidence="4" id="KW-1185">Reference proteome</keyword>
<dbReference type="Pfam" id="PF03881">
    <property type="entry name" value="Fructosamin_kin"/>
    <property type="match status" value="1"/>
</dbReference>
<dbReference type="Gene3D" id="3.90.1200.10">
    <property type="match status" value="1"/>
</dbReference>
<comment type="catalytic activity">
    <reaction evidence="2">
        <text>N(6)-D-ribulosyl-L-lysyl-[protein] + ATP = N(6)-(3-O-phospho-D-ribulosyl)-L-lysyl-[protein] + ADP + H(+)</text>
        <dbReference type="Rhea" id="RHEA:48432"/>
        <dbReference type="Rhea" id="RHEA-COMP:12103"/>
        <dbReference type="Rhea" id="RHEA-COMP:12104"/>
        <dbReference type="ChEBI" id="CHEBI:15378"/>
        <dbReference type="ChEBI" id="CHEBI:30616"/>
        <dbReference type="ChEBI" id="CHEBI:90418"/>
        <dbReference type="ChEBI" id="CHEBI:90420"/>
        <dbReference type="ChEBI" id="CHEBI:456216"/>
        <dbReference type="EC" id="2.7.1.172"/>
    </reaction>
    <physiologicalReaction direction="left-to-right" evidence="2">
        <dbReference type="Rhea" id="RHEA:48433"/>
    </physiologicalReaction>
</comment>